<dbReference type="PANTHER" id="PTHR43839">
    <property type="entry name" value="OPPC IN A BINDING PROTEIN-DEPENDENT TRANSPORT SYSTEM"/>
    <property type="match status" value="1"/>
</dbReference>
<organism evidence="2">
    <name type="scientific">marine sediment metagenome</name>
    <dbReference type="NCBI Taxonomy" id="412755"/>
    <lineage>
        <taxon>unclassified sequences</taxon>
        <taxon>metagenomes</taxon>
        <taxon>ecological metagenomes</taxon>
    </lineage>
</organism>
<name>X1C781_9ZZZZ</name>
<sequence length="91" mass="10600">MKPMFKKLKLKNYKKRIINFWSQYRENKMGLLGLFILLFFVFTSVFAEILSPYPIGPRDGDRKAILKPPSSKYLLGTDELGRDMLSLLLQA</sequence>
<dbReference type="Pfam" id="PF12911">
    <property type="entry name" value="OppC_N"/>
    <property type="match status" value="1"/>
</dbReference>
<dbReference type="PANTHER" id="PTHR43839:SF1">
    <property type="entry name" value="OPPC IN A BINDING PROTEIN-DEPENDENT TRANSPORT SYSTEM"/>
    <property type="match status" value="1"/>
</dbReference>
<protein>
    <recommendedName>
        <fullName evidence="1">Oligopeptide transport permease C-like N-terminal domain-containing protein</fullName>
    </recommendedName>
</protein>
<evidence type="ECO:0000313" key="2">
    <source>
        <dbReference type="EMBL" id="GAH03916.1"/>
    </source>
</evidence>
<gene>
    <name evidence="2" type="ORF">S01H4_40062</name>
</gene>
<dbReference type="EMBL" id="BART01021778">
    <property type="protein sequence ID" value="GAH03916.1"/>
    <property type="molecule type" value="Genomic_DNA"/>
</dbReference>
<feature type="domain" description="Oligopeptide transport permease C-like N-terminal" evidence="1">
    <location>
        <begin position="20"/>
        <end position="69"/>
    </location>
</feature>
<dbReference type="AlphaFoldDB" id="X1C781"/>
<evidence type="ECO:0000259" key="1">
    <source>
        <dbReference type="Pfam" id="PF12911"/>
    </source>
</evidence>
<reference evidence="2" key="1">
    <citation type="journal article" date="2014" name="Front. Microbiol.">
        <title>High frequency of phylogenetically diverse reductive dehalogenase-homologous genes in deep subseafloor sedimentary metagenomes.</title>
        <authorList>
            <person name="Kawai M."/>
            <person name="Futagami T."/>
            <person name="Toyoda A."/>
            <person name="Takaki Y."/>
            <person name="Nishi S."/>
            <person name="Hori S."/>
            <person name="Arai W."/>
            <person name="Tsubouchi T."/>
            <person name="Morono Y."/>
            <person name="Uchiyama I."/>
            <person name="Ito T."/>
            <person name="Fujiyama A."/>
            <person name="Inagaki F."/>
            <person name="Takami H."/>
        </authorList>
    </citation>
    <scope>NUCLEOTIDE SEQUENCE</scope>
    <source>
        <strain evidence="2">Expedition CK06-06</strain>
    </source>
</reference>
<accession>X1C781</accession>
<dbReference type="GO" id="GO:0005886">
    <property type="term" value="C:plasma membrane"/>
    <property type="evidence" value="ECO:0007669"/>
    <property type="project" value="UniProtKB-SubCell"/>
</dbReference>
<comment type="caution">
    <text evidence="2">The sequence shown here is derived from an EMBL/GenBank/DDBJ whole genome shotgun (WGS) entry which is preliminary data.</text>
</comment>
<feature type="non-terminal residue" evidence="2">
    <location>
        <position position="91"/>
    </location>
</feature>
<proteinExistence type="predicted"/>
<dbReference type="InterPro" id="IPR025966">
    <property type="entry name" value="OppC_N"/>
</dbReference>